<dbReference type="Pfam" id="PF03358">
    <property type="entry name" value="FMN_red"/>
    <property type="match status" value="1"/>
</dbReference>
<dbReference type="PATRIC" id="fig|1938.6.peg.3822"/>
<dbReference type="AlphaFoldDB" id="A0A0L8KIG2"/>
<dbReference type="EMBL" id="LGUP01000156">
    <property type="protein sequence ID" value="KOG25564.1"/>
    <property type="molecule type" value="Genomic_DNA"/>
</dbReference>
<name>A0A0L8KIG2_STRVR</name>
<dbReference type="PANTHER" id="PTHR30543">
    <property type="entry name" value="CHROMATE REDUCTASE"/>
    <property type="match status" value="1"/>
</dbReference>
<dbReference type="RefSeq" id="WP_033203833.1">
    <property type="nucleotide sequence ID" value="NZ_LGUP01000156.1"/>
</dbReference>
<dbReference type="GO" id="GO:0016491">
    <property type="term" value="F:oxidoreductase activity"/>
    <property type="evidence" value="ECO:0007669"/>
    <property type="project" value="InterPro"/>
</dbReference>
<dbReference type="PANTHER" id="PTHR30543:SF21">
    <property type="entry name" value="NAD(P)H-DEPENDENT FMN REDUCTASE LOT6"/>
    <property type="match status" value="1"/>
</dbReference>
<dbReference type="Proteomes" id="UP000037023">
    <property type="component" value="Unassembled WGS sequence"/>
</dbReference>
<dbReference type="InterPro" id="IPR029039">
    <property type="entry name" value="Flavoprotein-like_sf"/>
</dbReference>
<reference evidence="2 3" key="1">
    <citation type="submission" date="2015-06" db="EMBL/GenBank/DDBJ databases">
        <authorList>
            <person name="Hoefler B.C."/>
            <person name="Straight P.D."/>
        </authorList>
    </citation>
    <scope>NUCLEOTIDE SEQUENCE [LARGE SCALE GENOMIC DNA]</scope>
    <source>
        <strain evidence="2 3">NRRL 3427</strain>
    </source>
</reference>
<feature type="domain" description="NADPH-dependent FMN reductase-like" evidence="1">
    <location>
        <begin position="6"/>
        <end position="150"/>
    </location>
</feature>
<accession>A0A0L8KIG2</accession>
<protein>
    <submittedName>
        <fullName evidence="2">FMN reductase</fullName>
    </submittedName>
</protein>
<dbReference type="InterPro" id="IPR050712">
    <property type="entry name" value="NAD(P)H-dep_reductase"/>
</dbReference>
<dbReference type="Gene3D" id="3.40.50.360">
    <property type="match status" value="1"/>
</dbReference>
<gene>
    <name evidence="2" type="ORF">ADK34_17690</name>
</gene>
<dbReference type="OrthoDB" id="9812295at2"/>
<evidence type="ECO:0000313" key="3">
    <source>
        <dbReference type="Proteomes" id="UP000037023"/>
    </source>
</evidence>
<comment type="caution">
    <text evidence="2">The sequence shown here is derived from an EMBL/GenBank/DDBJ whole genome shotgun (WGS) entry which is preliminary data.</text>
</comment>
<dbReference type="InterPro" id="IPR005025">
    <property type="entry name" value="FMN_Rdtase-like_dom"/>
</dbReference>
<dbReference type="GO" id="GO:0010181">
    <property type="term" value="F:FMN binding"/>
    <property type="evidence" value="ECO:0007669"/>
    <property type="project" value="TreeGrafter"/>
</dbReference>
<proteinExistence type="predicted"/>
<dbReference type="SUPFAM" id="SSF52218">
    <property type="entry name" value="Flavoproteins"/>
    <property type="match status" value="1"/>
</dbReference>
<evidence type="ECO:0000313" key="2">
    <source>
        <dbReference type="EMBL" id="KOG25564.1"/>
    </source>
</evidence>
<sequence>MSASSILAISGSLRADSHNTQLLRAAQKFNPGGMDIEIYDGLRDIPPYDLDLDTPDLRPAAVQELRRRVAEADGLLIATPEFNYSIPGVLKNALDWLSTDWTRTEGLPMRLKPTAILGAGPGAFGTVRAQLALRQILVCTDNDVVVKPEVHVFRSHERFDADGNLTDEDTITLLQDLLTALRSKTEGAATRA</sequence>
<evidence type="ECO:0000259" key="1">
    <source>
        <dbReference type="Pfam" id="PF03358"/>
    </source>
</evidence>
<organism evidence="2 3">
    <name type="scientific">Streptomyces viridochromogenes</name>
    <dbReference type="NCBI Taxonomy" id="1938"/>
    <lineage>
        <taxon>Bacteria</taxon>
        <taxon>Bacillati</taxon>
        <taxon>Actinomycetota</taxon>
        <taxon>Actinomycetes</taxon>
        <taxon>Kitasatosporales</taxon>
        <taxon>Streptomycetaceae</taxon>
        <taxon>Streptomyces</taxon>
    </lineage>
</organism>
<dbReference type="GO" id="GO:0005829">
    <property type="term" value="C:cytosol"/>
    <property type="evidence" value="ECO:0007669"/>
    <property type="project" value="TreeGrafter"/>
</dbReference>